<accession>A0A6D2I3H6</accession>
<reference evidence="1" key="1">
    <citation type="submission" date="2020-01" db="EMBL/GenBank/DDBJ databases">
        <authorList>
            <person name="Mishra B."/>
        </authorList>
    </citation>
    <scope>NUCLEOTIDE SEQUENCE [LARGE SCALE GENOMIC DNA]</scope>
</reference>
<protein>
    <submittedName>
        <fullName evidence="1">Uncharacterized protein</fullName>
    </submittedName>
</protein>
<evidence type="ECO:0000313" key="2">
    <source>
        <dbReference type="Proteomes" id="UP000467841"/>
    </source>
</evidence>
<evidence type="ECO:0000313" key="1">
    <source>
        <dbReference type="EMBL" id="CAA7021418.1"/>
    </source>
</evidence>
<proteinExistence type="predicted"/>
<dbReference type="Proteomes" id="UP000467841">
    <property type="component" value="Unassembled WGS sequence"/>
</dbReference>
<sequence length="229" mass="26228">MGLFPTNPILLELRCRASLLRTRVDYLHHSNLLDSEECQFGVLWGVVFCIVVPYSRTSIGVNAAELRGVRRFLHFAFMERVLRPFGFFVISDLTDTRVSKFLWPPRIPMPCVFSLIQFTADSVMFPFLVSSQLECQRRSVSGRFYDMRRPFVTAVLVWEEAVFNSHVLVGVNFTAMGLSHDERNTMCASVIDLNTLMLLMEWYVAALRVQLLCICNQDSRTNLFIPGGT</sequence>
<keyword evidence="2" id="KW-1185">Reference proteome</keyword>
<dbReference type="AlphaFoldDB" id="A0A6D2I3H6"/>
<comment type="caution">
    <text evidence="1">The sequence shown here is derived from an EMBL/GenBank/DDBJ whole genome shotgun (WGS) entry which is preliminary data.</text>
</comment>
<organism evidence="1 2">
    <name type="scientific">Microthlaspi erraticum</name>
    <dbReference type="NCBI Taxonomy" id="1685480"/>
    <lineage>
        <taxon>Eukaryota</taxon>
        <taxon>Viridiplantae</taxon>
        <taxon>Streptophyta</taxon>
        <taxon>Embryophyta</taxon>
        <taxon>Tracheophyta</taxon>
        <taxon>Spermatophyta</taxon>
        <taxon>Magnoliopsida</taxon>
        <taxon>eudicotyledons</taxon>
        <taxon>Gunneridae</taxon>
        <taxon>Pentapetalae</taxon>
        <taxon>rosids</taxon>
        <taxon>malvids</taxon>
        <taxon>Brassicales</taxon>
        <taxon>Brassicaceae</taxon>
        <taxon>Coluteocarpeae</taxon>
        <taxon>Microthlaspi</taxon>
    </lineage>
</organism>
<gene>
    <name evidence="1" type="ORF">MERR_LOCUS8653</name>
</gene>
<name>A0A6D2I3H6_9BRAS</name>
<dbReference type="EMBL" id="CACVBM020000610">
    <property type="protein sequence ID" value="CAA7021418.1"/>
    <property type="molecule type" value="Genomic_DNA"/>
</dbReference>